<dbReference type="SMART" id="SM00421">
    <property type="entry name" value="HTH_LUXR"/>
    <property type="match status" value="1"/>
</dbReference>
<evidence type="ECO:0000313" key="4">
    <source>
        <dbReference type="Proteomes" id="UP000078070"/>
    </source>
</evidence>
<keyword evidence="1" id="KW-0238">DNA-binding</keyword>
<protein>
    <recommendedName>
        <fullName evidence="2">HTH luxR-type domain-containing protein</fullName>
    </recommendedName>
</protein>
<keyword evidence="4" id="KW-1185">Reference proteome</keyword>
<dbReference type="SUPFAM" id="SSF46894">
    <property type="entry name" value="C-terminal effector domain of the bipartite response regulators"/>
    <property type="match status" value="1"/>
</dbReference>
<dbReference type="InterPro" id="IPR016032">
    <property type="entry name" value="Sig_transdc_resp-reg_C-effctor"/>
</dbReference>
<evidence type="ECO:0000256" key="1">
    <source>
        <dbReference type="ARBA" id="ARBA00023125"/>
    </source>
</evidence>
<dbReference type="AlphaFoldDB" id="A0A1A9EW31"/>
<dbReference type="STRING" id="1821621.A8C75_06220"/>
<dbReference type="GO" id="GO:0003677">
    <property type="term" value="F:DNA binding"/>
    <property type="evidence" value="ECO:0007669"/>
    <property type="project" value="UniProtKB-KW"/>
</dbReference>
<dbReference type="Proteomes" id="UP000078070">
    <property type="component" value="Chromosome"/>
</dbReference>
<proteinExistence type="predicted"/>
<organism evidence="3 4">
    <name type="scientific">Marinobacterium aestuarii</name>
    <dbReference type="NCBI Taxonomy" id="1821621"/>
    <lineage>
        <taxon>Bacteria</taxon>
        <taxon>Pseudomonadati</taxon>
        <taxon>Pseudomonadota</taxon>
        <taxon>Gammaproteobacteria</taxon>
        <taxon>Oceanospirillales</taxon>
        <taxon>Oceanospirillaceae</taxon>
        <taxon>Marinobacterium</taxon>
    </lineage>
</organism>
<gene>
    <name evidence="3" type="ORF">A8C75_06220</name>
</gene>
<dbReference type="GO" id="GO:0006355">
    <property type="term" value="P:regulation of DNA-templated transcription"/>
    <property type="evidence" value="ECO:0007669"/>
    <property type="project" value="InterPro"/>
</dbReference>
<evidence type="ECO:0000259" key="2">
    <source>
        <dbReference type="PROSITE" id="PS50043"/>
    </source>
</evidence>
<dbReference type="KEGG" id="mars:A8C75_06220"/>
<dbReference type="PANTHER" id="PTHR43214">
    <property type="entry name" value="TWO-COMPONENT RESPONSE REGULATOR"/>
    <property type="match status" value="1"/>
</dbReference>
<dbReference type="PROSITE" id="PS50043">
    <property type="entry name" value="HTH_LUXR_2"/>
    <property type="match status" value="1"/>
</dbReference>
<dbReference type="PANTHER" id="PTHR43214:SF38">
    <property type="entry name" value="NITRATE_NITRITE RESPONSE REGULATOR PROTEIN NARL"/>
    <property type="match status" value="1"/>
</dbReference>
<dbReference type="InterPro" id="IPR000792">
    <property type="entry name" value="Tscrpt_reg_LuxR_C"/>
</dbReference>
<dbReference type="Gene3D" id="3.40.50.2300">
    <property type="match status" value="1"/>
</dbReference>
<name>A0A1A9EW31_9GAMM</name>
<reference evidence="3 4" key="2">
    <citation type="journal article" date="2018" name="Int. J. Syst. Evol. Microbiol.">
        <title>Marinobacterium aestuarii sp. nov., a benzene-degrading marine bacterium isolated from estuary sediment.</title>
        <authorList>
            <person name="Bae S.S."/>
            <person name="Jung J."/>
            <person name="Chung D."/>
            <person name="Baek K."/>
        </authorList>
    </citation>
    <scope>NUCLEOTIDE SEQUENCE [LARGE SCALE GENOMIC DNA]</scope>
    <source>
        <strain evidence="3 4">ST58-10</strain>
    </source>
</reference>
<evidence type="ECO:0000313" key="3">
    <source>
        <dbReference type="EMBL" id="ANG62126.1"/>
    </source>
</evidence>
<sequence length="210" mass="23385">MHLGFFSVEANVASRWGRLLSEYPVRQLQAAELAEGLSGGLILLHLDSVAPDQRRELIQRFESMQQLFVIMADRPQNDEGIRLLAQGARGYASTFMTGSLLQQLLETVWRGDIWATPSVMQQLVKRLLNGHPSALLSVQSEKVGLAANLSEREQQVLDILMSGASNKQIARELQITERTVKAHISAILRKTGAGDRVSLILMAQERHIIH</sequence>
<dbReference type="CDD" id="cd06170">
    <property type="entry name" value="LuxR_C_like"/>
    <property type="match status" value="1"/>
</dbReference>
<dbReference type="PRINTS" id="PR00038">
    <property type="entry name" value="HTHLUXR"/>
</dbReference>
<dbReference type="RefSeq" id="WP_067379551.1">
    <property type="nucleotide sequence ID" value="NZ_CP015839.1"/>
</dbReference>
<dbReference type="PROSITE" id="PS00622">
    <property type="entry name" value="HTH_LUXR_1"/>
    <property type="match status" value="1"/>
</dbReference>
<dbReference type="OrthoDB" id="9794397at2"/>
<dbReference type="InterPro" id="IPR039420">
    <property type="entry name" value="WalR-like"/>
</dbReference>
<accession>A0A1A9EW31</accession>
<reference evidence="4" key="1">
    <citation type="submission" date="2016-05" db="EMBL/GenBank/DDBJ databases">
        <authorList>
            <person name="Baek K."/>
            <person name="Yang S.-J."/>
        </authorList>
    </citation>
    <scope>NUCLEOTIDE SEQUENCE [LARGE SCALE GENOMIC DNA]</scope>
    <source>
        <strain evidence="4">ST58-10</strain>
    </source>
</reference>
<dbReference type="EMBL" id="CP015839">
    <property type="protein sequence ID" value="ANG62126.1"/>
    <property type="molecule type" value="Genomic_DNA"/>
</dbReference>
<dbReference type="Pfam" id="PF00196">
    <property type="entry name" value="GerE"/>
    <property type="match status" value="1"/>
</dbReference>
<feature type="domain" description="HTH luxR-type" evidence="2">
    <location>
        <begin position="142"/>
        <end position="207"/>
    </location>
</feature>